<keyword evidence="2" id="KW-1003">Cell membrane</keyword>
<comment type="subcellular location">
    <subcellularLocation>
        <location evidence="1">Cell membrane</location>
        <topology evidence="1">Multi-pass membrane protein</topology>
    </subcellularLocation>
</comment>
<feature type="compositionally biased region" description="Basic and acidic residues" evidence="6">
    <location>
        <begin position="99"/>
        <end position="119"/>
    </location>
</feature>
<accession>A0ABU2BZI5</accession>
<gene>
    <name evidence="9" type="ORF">J2S63_003347</name>
</gene>
<feature type="domain" description="Cardiolipin synthase N-terminal" evidence="8">
    <location>
        <begin position="14"/>
        <end position="59"/>
    </location>
</feature>
<evidence type="ECO:0000256" key="5">
    <source>
        <dbReference type="ARBA" id="ARBA00023136"/>
    </source>
</evidence>
<evidence type="ECO:0000313" key="10">
    <source>
        <dbReference type="Proteomes" id="UP001183648"/>
    </source>
</evidence>
<reference evidence="9 10" key="1">
    <citation type="submission" date="2023-07" db="EMBL/GenBank/DDBJ databases">
        <title>Sequencing the genomes of 1000 actinobacteria strains.</title>
        <authorList>
            <person name="Klenk H.-P."/>
        </authorList>
    </citation>
    <scope>NUCLEOTIDE SEQUENCE [LARGE SCALE GENOMIC DNA]</scope>
    <source>
        <strain evidence="9 10">DSM 19426</strain>
    </source>
</reference>
<comment type="caution">
    <text evidence="9">The sequence shown here is derived from an EMBL/GenBank/DDBJ whole genome shotgun (WGS) entry which is preliminary data.</text>
</comment>
<evidence type="ECO:0000256" key="1">
    <source>
        <dbReference type="ARBA" id="ARBA00004651"/>
    </source>
</evidence>
<feature type="compositionally biased region" description="Gly residues" evidence="6">
    <location>
        <begin position="122"/>
        <end position="132"/>
    </location>
</feature>
<proteinExistence type="predicted"/>
<feature type="transmembrane region" description="Helical" evidence="7">
    <location>
        <begin position="6"/>
        <end position="25"/>
    </location>
</feature>
<evidence type="ECO:0000256" key="7">
    <source>
        <dbReference type="SAM" id="Phobius"/>
    </source>
</evidence>
<feature type="transmembrane region" description="Helical" evidence="7">
    <location>
        <begin position="37"/>
        <end position="57"/>
    </location>
</feature>
<evidence type="ECO:0000256" key="6">
    <source>
        <dbReference type="SAM" id="MobiDB-lite"/>
    </source>
</evidence>
<evidence type="ECO:0000313" key="9">
    <source>
        <dbReference type="EMBL" id="MDR7363794.1"/>
    </source>
</evidence>
<evidence type="ECO:0000256" key="3">
    <source>
        <dbReference type="ARBA" id="ARBA00022692"/>
    </source>
</evidence>
<protein>
    <recommendedName>
        <fullName evidence="8">Cardiolipin synthase N-terminal domain-containing protein</fullName>
    </recommendedName>
</protein>
<feature type="region of interest" description="Disordered" evidence="6">
    <location>
        <begin position="62"/>
        <end position="132"/>
    </location>
</feature>
<dbReference type="RefSeq" id="WP_310304630.1">
    <property type="nucleotide sequence ID" value="NZ_BAAAPS010000005.1"/>
</dbReference>
<keyword evidence="3 7" id="KW-0812">Transmembrane</keyword>
<evidence type="ECO:0000259" key="8">
    <source>
        <dbReference type="Pfam" id="PF13396"/>
    </source>
</evidence>
<name>A0ABU2BZI5_9ACTN</name>
<evidence type="ECO:0000256" key="2">
    <source>
        <dbReference type="ARBA" id="ARBA00022475"/>
    </source>
</evidence>
<dbReference type="InterPro" id="IPR027379">
    <property type="entry name" value="CLS_N"/>
</dbReference>
<evidence type="ECO:0000256" key="4">
    <source>
        <dbReference type="ARBA" id="ARBA00022989"/>
    </source>
</evidence>
<dbReference type="EMBL" id="JAVDYG010000001">
    <property type="protein sequence ID" value="MDR7363794.1"/>
    <property type="molecule type" value="Genomic_DNA"/>
</dbReference>
<dbReference type="Proteomes" id="UP001183648">
    <property type="component" value="Unassembled WGS sequence"/>
</dbReference>
<sequence length="132" mass="14285">MIKLELAFGLLVLALWVFSVIDVITSDEGAIRYLPKVPWLLLVLFFPLAGSVAWLVAGRPAGPPTPRPYERAAPAYPEYDRPGRAAAGSPGEDEAFLARVRERAEEQRRAYEQRRRPEEAGGAEGAGGPGGA</sequence>
<keyword evidence="4 7" id="KW-1133">Transmembrane helix</keyword>
<organism evidence="9 10">
    <name type="scientific">Nocardioides marmoribigeumensis</name>
    <dbReference type="NCBI Taxonomy" id="433649"/>
    <lineage>
        <taxon>Bacteria</taxon>
        <taxon>Bacillati</taxon>
        <taxon>Actinomycetota</taxon>
        <taxon>Actinomycetes</taxon>
        <taxon>Propionibacteriales</taxon>
        <taxon>Nocardioidaceae</taxon>
        <taxon>Nocardioides</taxon>
    </lineage>
</organism>
<keyword evidence="10" id="KW-1185">Reference proteome</keyword>
<keyword evidence="5 7" id="KW-0472">Membrane</keyword>
<dbReference type="Pfam" id="PF13396">
    <property type="entry name" value="PLDc_N"/>
    <property type="match status" value="1"/>
</dbReference>